<dbReference type="PANTHER" id="PTHR43581:SF4">
    <property type="entry name" value="ATP_GTP PHOSPHATASE"/>
    <property type="match status" value="1"/>
</dbReference>
<organism evidence="2 3">
    <name type="scientific">Pseudomonas antarctica</name>
    <dbReference type="NCBI Taxonomy" id="219572"/>
    <lineage>
        <taxon>Bacteria</taxon>
        <taxon>Pseudomonadati</taxon>
        <taxon>Pseudomonadota</taxon>
        <taxon>Gammaproteobacteria</taxon>
        <taxon>Pseudomonadales</taxon>
        <taxon>Pseudomonadaceae</taxon>
        <taxon>Pseudomonas</taxon>
    </lineage>
</organism>
<accession>A0A1G9Z3J6</accession>
<evidence type="ECO:0000313" key="4">
    <source>
        <dbReference type="Proteomes" id="UP000748067"/>
    </source>
</evidence>
<dbReference type="RefSeq" id="WP_083357666.1">
    <property type="nucleotide sequence ID" value="NZ_JXDI01000001.1"/>
</dbReference>
<dbReference type="OrthoDB" id="9815944at2"/>
<keyword evidence="4" id="KW-1185">Reference proteome</keyword>
<dbReference type="InterPro" id="IPR051396">
    <property type="entry name" value="Bact_Antivir_Def_Nuclease"/>
</dbReference>
<dbReference type="Proteomes" id="UP000182470">
    <property type="component" value="Chromosome I"/>
</dbReference>
<protein>
    <submittedName>
        <fullName evidence="2">AAA domain-containing protein, putative AbiEii toxin, Type IV TA system</fullName>
    </submittedName>
</protein>
<proteinExistence type="predicted"/>
<dbReference type="AlphaFoldDB" id="A0A1G9Z3J6"/>
<reference evidence="2 3" key="2">
    <citation type="submission" date="2016-10" db="EMBL/GenBank/DDBJ databases">
        <authorList>
            <person name="de Groot N.N."/>
        </authorList>
    </citation>
    <scope>NUCLEOTIDE SEQUENCE [LARGE SCALE GENOMIC DNA]</scope>
    <source>
        <strain evidence="2 3">BS2772</strain>
    </source>
</reference>
<dbReference type="PANTHER" id="PTHR43581">
    <property type="entry name" value="ATP/GTP PHOSPHATASE"/>
    <property type="match status" value="1"/>
</dbReference>
<gene>
    <name evidence="1" type="ORF">PSAN_34090</name>
    <name evidence="2" type="ORF">SAMN04490179_2833</name>
</gene>
<sequence>MELIVGVRVGDIHLDLSSPERLGFGKIFKVDSLNLILGRNGAGKTRLLLELIEKLTDNLEQGDIVYVDHDGVINAVAANSLDGLGVIYFSALPYSRKLPANRKFVDASPGKYGIDSVGDVEHFVSVAYSLGISTALTAYVSYSNYVLRDVLVPRLISSDEVVDPVLKERANEYKVLRSEGAIQGSIAAHQAKVKDSLFLVVDRLQKLLSEFFNDPIEKIQYLSALEYVTRKKKKYGALAADALLSKAGICFYNGESFHESVILDLVELVNNARAVSAKFSFSPDYDVDEFSYSFSIASQEDVGFVRHGETLIKIRWSMLSSGLQALIEQFSLIERAVHRLSSSGSKRVILLLDEGDAYLHLDWQRKYISLLNDYLGDLRLRFELDALQVVLATHSPIVAADLPDSFVMNLDAGVNPINTFASPIENVIRGAFDSSSIGKFSADLINGVYERVLHHRVTDEDKRIIEKIGDVGIRKAILRELEGDGVMWEEGSNDN</sequence>
<name>A0A1G9Z3J6_9PSED</name>
<evidence type="ECO:0000313" key="1">
    <source>
        <dbReference type="EMBL" id="KAF2410975.1"/>
    </source>
</evidence>
<dbReference type="EMBL" id="LT629704">
    <property type="protein sequence ID" value="SDN15767.1"/>
    <property type="molecule type" value="Genomic_DNA"/>
</dbReference>
<reference evidence="1 4" key="1">
    <citation type="submission" date="2015-01" db="EMBL/GenBank/DDBJ databases">
        <title>Genome Sequence of Pseudomonas antarctica CMS 35.</title>
        <authorList>
            <person name="Voget S."/>
            <person name="Chow J."/>
            <person name="Daniel R."/>
            <person name="Streit W."/>
        </authorList>
    </citation>
    <scope>NUCLEOTIDE SEQUENCE [LARGE SCALE GENOMIC DNA]</scope>
    <source>
        <strain evidence="1 4">CMS 35</strain>
    </source>
</reference>
<evidence type="ECO:0000313" key="2">
    <source>
        <dbReference type="EMBL" id="SDN15767.1"/>
    </source>
</evidence>
<dbReference type="EMBL" id="JXDI01000001">
    <property type="protein sequence ID" value="KAF2410975.1"/>
    <property type="molecule type" value="Genomic_DNA"/>
</dbReference>
<dbReference type="SUPFAM" id="SSF52540">
    <property type="entry name" value="P-loop containing nucleoside triphosphate hydrolases"/>
    <property type="match status" value="1"/>
</dbReference>
<dbReference type="InterPro" id="IPR027417">
    <property type="entry name" value="P-loop_NTPase"/>
</dbReference>
<dbReference type="Gene3D" id="3.40.50.300">
    <property type="entry name" value="P-loop containing nucleotide triphosphate hydrolases"/>
    <property type="match status" value="1"/>
</dbReference>
<evidence type="ECO:0000313" key="3">
    <source>
        <dbReference type="Proteomes" id="UP000182470"/>
    </source>
</evidence>
<dbReference type="Proteomes" id="UP000748067">
    <property type="component" value="Unassembled WGS sequence"/>
</dbReference>